<gene>
    <name evidence="3" type="ORF">Ddye_025551</name>
</gene>
<evidence type="ECO:0000313" key="3">
    <source>
        <dbReference type="EMBL" id="KAK2637756.1"/>
    </source>
</evidence>
<sequence>MCWKLRSLRVLNVGNTRQRAIPKEIGKLIHLKYLKLKEPDFGLSSLSIFNLQRLQTLDMCSRQEIKLPAEIGKLEELRHLIGNFSVEPLPKNSFQKLRTLKYVSNESWVKIIADHELVNLRELGIRVGYSFSRTEKFSFHSVTILKNLRILHVDKHVNFDQALISFQELSHCQNLLVLRLRGDIDKLPENIHEILPNLECLHLTRFYPQVDPMPLYAKLPNLMFLHLLDCSVPYVKKLRCRANGFHRLEVLQIQKIEELQVEEGALPRLKGLKIPNNCKLTTPDTTRSRILKTMA</sequence>
<accession>A0AAD9WNM5</accession>
<reference evidence="3" key="1">
    <citation type="journal article" date="2023" name="Plant J.">
        <title>Genome sequences and population genomics provide insights into the demographic history, inbreeding, and mutation load of two 'living fossil' tree species of Dipteronia.</title>
        <authorList>
            <person name="Feng Y."/>
            <person name="Comes H.P."/>
            <person name="Chen J."/>
            <person name="Zhu S."/>
            <person name="Lu R."/>
            <person name="Zhang X."/>
            <person name="Li P."/>
            <person name="Qiu J."/>
            <person name="Olsen K.M."/>
            <person name="Qiu Y."/>
        </authorList>
    </citation>
    <scope>NUCLEOTIDE SEQUENCE</scope>
    <source>
        <strain evidence="3">KIB01</strain>
    </source>
</reference>
<dbReference type="AlphaFoldDB" id="A0AAD9WNM5"/>
<dbReference type="PANTHER" id="PTHR47186:SF57">
    <property type="entry name" value="OS02G0478300 PROTEIN"/>
    <property type="match status" value="1"/>
</dbReference>
<dbReference type="Proteomes" id="UP001280121">
    <property type="component" value="Unassembled WGS sequence"/>
</dbReference>
<dbReference type="Pfam" id="PF23598">
    <property type="entry name" value="LRR_14"/>
    <property type="match status" value="1"/>
</dbReference>
<evidence type="ECO:0000259" key="2">
    <source>
        <dbReference type="Pfam" id="PF23598"/>
    </source>
</evidence>
<keyword evidence="4" id="KW-1185">Reference proteome</keyword>
<comment type="caution">
    <text evidence="3">The sequence shown here is derived from an EMBL/GenBank/DDBJ whole genome shotgun (WGS) entry which is preliminary data.</text>
</comment>
<dbReference type="EMBL" id="JANJYI010000008">
    <property type="protein sequence ID" value="KAK2637756.1"/>
    <property type="molecule type" value="Genomic_DNA"/>
</dbReference>
<feature type="domain" description="Disease resistance R13L4/SHOC-2-like LRR" evidence="2">
    <location>
        <begin position="4"/>
        <end position="279"/>
    </location>
</feature>
<proteinExistence type="predicted"/>
<organism evidence="3 4">
    <name type="scientific">Dipteronia dyeriana</name>
    <dbReference type="NCBI Taxonomy" id="168575"/>
    <lineage>
        <taxon>Eukaryota</taxon>
        <taxon>Viridiplantae</taxon>
        <taxon>Streptophyta</taxon>
        <taxon>Embryophyta</taxon>
        <taxon>Tracheophyta</taxon>
        <taxon>Spermatophyta</taxon>
        <taxon>Magnoliopsida</taxon>
        <taxon>eudicotyledons</taxon>
        <taxon>Gunneridae</taxon>
        <taxon>Pentapetalae</taxon>
        <taxon>rosids</taxon>
        <taxon>malvids</taxon>
        <taxon>Sapindales</taxon>
        <taxon>Sapindaceae</taxon>
        <taxon>Hippocastanoideae</taxon>
        <taxon>Acereae</taxon>
        <taxon>Dipteronia</taxon>
    </lineage>
</organism>
<name>A0AAD9WNM5_9ROSI</name>
<keyword evidence="1" id="KW-0677">Repeat</keyword>
<dbReference type="SUPFAM" id="SSF52058">
    <property type="entry name" value="L domain-like"/>
    <property type="match status" value="1"/>
</dbReference>
<dbReference type="PANTHER" id="PTHR47186">
    <property type="entry name" value="LEUCINE-RICH REPEAT-CONTAINING PROTEIN 57"/>
    <property type="match status" value="1"/>
</dbReference>
<dbReference type="InterPro" id="IPR055414">
    <property type="entry name" value="LRR_R13L4/SHOC2-like"/>
</dbReference>
<evidence type="ECO:0000313" key="4">
    <source>
        <dbReference type="Proteomes" id="UP001280121"/>
    </source>
</evidence>
<evidence type="ECO:0000256" key="1">
    <source>
        <dbReference type="ARBA" id="ARBA00022737"/>
    </source>
</evidence>
<protein>
    <recommendedName>
        <fullName evidence="2">Disease resistance R13L4/SHOC-2-like LRR domain-containing protein</fullName>
    </recommendedName>
</protein>
<dbReference type="Gene3D" id="3.80.10.10">
    <property type="entry name" value="Ribonuclease Inhibitor"/>
    <property type="match status" value="1"/>
</dbReference>
<dbReference type="InterPro" id="IPR032675">
    <property type="entry name" value="LRR_dom_sf"/>
</dbReference>